<accession>A0A1H6H134</accession>
<dbReference type="Proteomes" id="UP000182983">
    <property type="component" value="Unassembled WGS sequence"/>
</dbReference>
<feature type="domain" description="BON" evidence="1">
    <location>
        <begin position="49"/>
        <end position="117"/>
    </location>
</feature>
<gene>
    <name evidence="2" type="ORF">SAMN04244559_00623</name>
</gene>
<sequence length="202" mass="22040">MPFPRPLPIVLVATALAGLLSGCIPMLIGAGATTGVAAAEERGMGGSIDDLKIRTEINQKWFDRDVEMYRKVTLNISEGRVLLTGVVPTEKNRNDAAELVWQVAGVREVYNEIVVRGDDEPGGSGANDLWIQQKLKARLLGDGEIRNINFVVDVCDSVVYVLGIAQNEAEMERVIAHGRDLNGVRRVVSHIRLKTDPRRTGG</sequence>
<dbReference type="InterPro" id="IPR007055">
    <property type="entry name" value="BON_dom"/>
</dbReference>
<dbReference type="OrthoDB" id="8479706at2"/>
<dbReference type="Gene3D" id="3.30.1340.30">
    <property type="match status" value="1"/>
</dbReference>
<dbReference type="EMBL" id="FNWO01000002">
    <property type="protein sequence ID" value="SEH27928.1"/>
    <property type="molecule type" value="Genomic_DNA"/>
</dbReference>
<dbReference type="PANTHER" id="PTHR34606:SF15">
    <property type="entry name" value="BON DOMAIN-CONTAINING PROTEIN"/>
    <property type="match status" value="1"/>
</dbReference>
<dbReference type="PROSITE" id="PS50914">
    <property type="entry name" value="BON"/>
    <property type="match status" value="2"/>
</dbReference>
<organism evidence="2 3">
    <name type="scientific">Magnetospirillum fulvum</name>
    <name type="common">Rhodospirillum fulvum</name>
    <dbReference type="NCBI Taxonomy" id="1082"/>
    <lineage>
        <taxon>Bacteria</taxon>
        <taxon>Pseudomonadati</taxon>
        <taxon>Pseudomonadota</taxon>
        <taxon>Alphaproteobacteria</taxon>
        <taxon>Rhodospirillales</taxon>
        <taxon>Rhodospirillaceae</taxon>
        <taxon>Magnetospirillum</taxon>
    </lineage>
</organism>
<reference evidence="3" key="1">
    <citation type="submission" date="2016-10" db="EMBL/GenBank/DDBJ databases">
        <authorList>
            <person name="Varghese N."/>
            <person name="Submissions S."/>
        </authorList>
    </citation>
    <scope>NUCLEOTIDE SEQUENCE [LARGE SCALE GENOMIC DNA]</scope>
    <source>
        <strain evidence="3">DSM 13234</strain>
    </source>
</reference>
<evidence type="ECO:0000313" key="3">
    <source>
        <dbReference type="Proteomes" id="UP000182983"/>
    </source>
</evidence>
<keyword evidence="3" id="KW-1185">Reference proteome</keyword>
<evidence type="ECO:0000259" key="1">
    <source>
        <dbReference type="PROSITE" id="PS50914"/>
    </source>
</evidence>
<dbReference type="Pfam" id="PF04972">
    <property type="entry name" value="BON"/>
    <property type="match status" value="2"/>
</dbReference>
<protein>
    <submittedName>
        <fullName evidence="2">Osmotically-inducible protein OsmY, contains BON domain</fullName>
    </submittedName>
</protein>
<proteinExistence type="predicted"/>
<dbReference type="PANTHER" id="PTHR34606">
    <property type="entry name" value="BON DOMAIN-CONTAINING PROTEIN"/>
    <property type="match status" value="1"/>
</dbReference>
<name>A0A1H6H134_MAGFU</name>
<evidence type="ECO:0000313" key="2">
    <source>
        <dbReference type="EMBL" id="SEH27928.1"/>
    </source>
</evidence>
<dbReference type="RefSeq" id="WP_074765446.1">
    <property type="nucleotide sequence ID" value="NZ_FNWO01000002.1"/>
</dbReference>
<dbReference type="AlphaFoldDB" id="A0A1H6H134"/>
<dbReference type="PROSITE" id="PS51257">
    <property type="entry name" value="PROKAR_LIPOPROTEIN"/>
    <property type="match status" value="1"/>
</dbReference>
<feature type="domain" description="BON" evidence="1">
    <location>
        <begin position="127"/>
        <end position="195"/>
    </location>
</feature>
<dbReference type="InterPro" id="IPR051686">
    <property type="entry name" value="Lipoprotein_DolP"/>
</dbReference>